<organism evidence="10 11">
    <name type="scientific">Candidatus Syntrophonatronum acetioxidans</name>
    <dbReference type="NCBI Taxonomy" id="1795816"/>
    <lineage>
        <taxon>Bacteria</taxon>
        <taxon>Bacillati</taxon>
        <taxon>Bacillota</taxon>
        <taxon>Clostridia</taxon>
        <taxon>Eubacteriales</taxon>
        <taxon>Syntrophomonadaceae</taxon>
        <taxon>Candidatus Syntrophonatronum</taxon>
    </lineage>
</organism>
<evidence type="ECO:0000256" key="8">
    <source>
        <dbReference type="PIRNR" id="PIRNR003101"/>
    </source>
</evidence>
<evidence type="ECO:0000313" key="10">
    <source>
        <dbReference type="EMBL" id="RQD74132.1"/>
    </source>
</evidence>
<dbReference type="Gene3D" id="3.30.420.40">
    <property type="match status" value="2"/>
</dbReference>
<dbReference type="EMBL" id="QZAA01000216">
    <property type="protein sequence ID" value="RQD74132.1"/>
    <property type="molecule type" value="Genomic_DNA"/>
</dbReference>
<keyword evidence="2 7" id="KW-1003">Cell membrane</keyword>
<keyword evidence="5 7" id="KW-0472">Membrane</keyword>
<accession>A0A424YC80</accession>
<dbReference type="GO" id="GO:0009898">
    <property type="term" value="C:cytoplasmic side of plasma membrane"/>
    <property type="evidence" value="ECO:0007669"/>
    <property type="project" value="UniProtKB-UniRule"/>
</dbReference>
<comment type="subunit">
    <text evidence="7">Self-interacts. Interacts with FtsZ.</text>
</comment>
<dbReference type="InterPro" id="IPR003494">
    <property type="entry name" value="SHS2_FtsA"/>
</dbReference>
<evidence type="ECO:0000256" key="4">
    <source>
        <dbReference type="ARBA" id="ARBA00023016"/>
    </source>
</evidence>
<dbReference type="GO" id="GO:0032153">
    <property type="term" value="C:cell division site"/>
    <property type="evidence" value="ECO:0007669"/>
    <property type="project" value="UniProtKB-UniRule"/>
</dbReference>
<dbReference type="SUPFAM" id="SSF53067">
    <property type="entry name" value="Actin-like ATPase domain"/>
    <property type="match status" value="2"/>
</dbReference>
<dbReference type="CDD" id="cd24048">
    <property type="entry name" value="ASKHA_NBD_FtsA"/>
    <property type="match status" value="1"/>
</dbReference>
<reference evidence="10 11" key="1">
    <citation type="submission" date="2018-08" db="EMBL/GenBank/DDBJ databases">
        <title>The metabolism and importance of syntrophic acetate oxidation coupled to methane or sulfide production in haloalkaline environments.</title>
        <authorList>
            <person name="Timmers P.H.A."/>
            <person name="Vavourakis C.D."/>
            <person name="Sorokin D.Y."/>
            <person name="Sinninghe Damste J.S."/>
            <person name="Muyzer G."/>
            <person name="Stams A.J.M."/>
            <person name="Plugge C.M."/>
        </authorList>
    </citation>
    <scope>NUCLEOTIDE SEQUENCE [LARGE SCALE GENOMIC DNA]</scope>
    <source>
        <strain evidence="10">MSAO_Bac1</strain>
    </source>
</reference>
<dbReference type="Pfam" id="PF02491">
    <property type="entry name" value="SHS2_FTSA"/>
    <property type="match status" value="1"/>
</dbReference>
<dbReference type="PROSITE" id="PS00329">
    <property type="entry name" value="HSP70_2"/>
    <property type="match status" value="1"/>
</dbReference>
<evidence type="ECO:0000256" key="1">
    <source>
        <dbReference type="ARBA" id="ARBA00007381"/>
    </source>
</evidence>
<comment type="function">
    <text evidence="7 8">Cell division protein that is involved in the assembly of the Z ring. May serve as a membrane anchor for the Z ring.</text>
</comment>
<dbReference type="Gene3D" id="3.30.1490.110">
    <property type="match status" value="1"/>
</dbReference>
<dbReference type="Pfam" id="PF14450">
    <property type="entry name" value="FtsA"/>
    <property type="match status" value="2"/>
</dbReference>
<evidence type="ECO:0000313" key="11">
    <source>
        <dbReference type="Proteomes" id="UP000285138"/>
    </source>
</evidence>
<keyword evidence="6 7" id="KW-0131">Cell cycle</keyword>
<dbReference type="HAMAP" id="MF_02033">
    <property type="entry name" value="FtsA"/>
    <property type="match status" value="1"/>
</dbReference>
<dbReference type="PIRSF" id="PIRSF003101">
    <property type="entry name" value="FtsA"/>
    <property type="match status" value="1"/>
</dbReference>
<dbReference type="SMART" id="SM00842">
    <property type="entry name" value="FtsA"/>
    <property type="match status" value="1"/>
</dbReference>
<evidence type="ECO:0000256" key="7">
    <source>
        <dbReference type="HAMAP-Rule" id="MF_02033"/>
    </source>
</evidence>
<evidence type="ECO:0000259" key="9">
    <source>
        <dbReference type="SMART" id="SM00842"/>
    </source>
</evidence>
<comment type="similarity">
    <text evidence="7 8">Belongs to the FtsA/MreB family.</text>
</comment>
<dbReference type="AlphaFoldDB" id="A0A424YC80"/>
<evidence type="ECO:0000256" key="3">
    <source>
        <dbReference type="ARBA" id="ARBA00022618"/>
    </source>
</evidence>
<evidence type="ECO:0000256" key="6">
    <source>
        <dbReference type="ARBA" id="ARBA00023306"/>
    </source>
</evidence>
<protein>
    <recommendedName>
        <fullName evidence="7 8">Cell division protein FtsA</fullName>
    </recommendedName>
</protein>
<dbReference type="InterPro" id="IPR043129">
    <property type="entry name" value="ATPase_NBD"/>
</dbReference>
<comment type="subcellular location">
    <subcellularLocation>
        <location evidence="7">Cell membrane</location>
        <topology evidence="7">Peripheral membrane protein</topology>
        <orientation evidence="7">Cytoplasmic side</orientation>
    </subcellularLocation>
    <text evidence="7">Localizes to the Z ring in an FtsZ-dependent manner. Targeted to the membrane through a conserved C-terminal amphipathic helix.</text>
</comment>
<dbReference type="NCBIfam" id="TIGR01174">
    <property type="entry name" value="ftsA"/>
    <property type="match status" value="1"/>
</dbReference>
<comment type="similarity">
    <text evidence="1">Belongs to the heat shock protein 70 family.</text>
</comment>
<sequence length="406" mass="44149">MAKRDVVISMDIGTSNVRVIVGEVNQDHTINIIGVGTSPSRGLRKGVIVDLDKTVQSITEAVEEAERMVNMEINSVFLGVVGTHITLINNKGVVAVAGEDKEITYEDVERVIQASRVIAMPPDREIIDIIPRQFIVDGYDGIRDPVGMVGVRLEVDAMIITGAITSIRNLMRCVNRADLEIDGVVLNALANGEVSLTDDQKELGVALIDIGGGTTEISVFQQGGLKDLSVLPVGGDYITNDIAVGLRTTIEQAETIKIDYGKALTSLVESEEEIEIKNVGGKEKNTVTENIIASIIEPRVQEIIYLAREELEKMGYLKALPAGVVLTGGVSMMKGVAELTEEVLESSVQVAQPEYVGVKSPVYSTGVGIIHYVLKSHMLPTSKKETKMALPQFFTRIKNWFLEIFD</sequence>
<dbReference type="GO" id="GO:0043093">
    <property type="term" value="P:FtsZ-dependent cytokinesis"/>
    <property type="evidence" value="ECO:0007669"/>
    <property type="project" value="UniProtKB-UniRule"/>
</dbReference>
<feature type="domain" description="SHS2" evidence="9">
    <location>
        <begin position="7"/>
        <end position="195"/>
    </location>
</feature>
<dbReference type="InterPro" id="IPR050696">
    <property type="entry name" value="FtsA/MreB"/>
</dbReference>
<name>A0A424YC80_9FIRM</name>
<gene>
    <name evidence="7 10" type="primary">ftsA</name>
    <name evidence="10" type="ORF">D5R97_08315</name>
</gene>
<proteinExistence type="inferred from homology"/>
<dbReference type="Proteomes" id="UP000285138">
    <property type="component" value="Unassembled WGS sequence"/>
</dbReference>
<evidence type="ECO:0000256" key="2">
    <source>
        <dbReference type="ARBA" id="ARBA00022475"/>
    </source>
</evidence>
<dbReference type="InterPro" id="IPR018181">
    <property type="entry name" value="Heat_shock_70_CS"/>
</dbReference>
<evidence type="ECO:0000256" key="5">
    <source>
        <dbReference type="ARBA" id="ARBA00023136"/>
    </source>
</evidence>
<keyword evidence="3 7" id="KW-0132">Cell division</keyword>
<keyword evidence="4" id="KW-0346">Stress response</keyword>
<dbReference type="InterPro" id="IPR020823">
    <property type="entry name" value="Cell_div_FtsA"/>
</dbReference>
<comment type="caution">
    <text evidence="10">The sequence shown here is derived from an EMBL/GenBank/DDBJ whole genome shotgun (WGS) entry which is preliminary data.</text>
</comment>
<dbReference type="PANTHER" id="PTHR32432:SF4">
    <property type="entry name" value="CELL DIVISION PROTEIN FTSA"/>
    <property type="match status" value="1"/>
</dbReference>
<dbReference type="PANTHER" id="PTHR32432">
    <property type="entry name" value="CELL DIVISION PROTEIN FTSA-RELATED"/>
    <property type="match status" value="1"/>
</dbReference>